<dbReference type="Proteomes" id="UP001164963">
    <property type="component" value="Chromosome"/>
</dbReference>
<sequence>MTTPTGPCDWDIDTSCCPDWASYDPGVQARATALATAVLDGLTGHQFAQCPIAYRPCGLRCAGGGGYMTWPVGMGVVGGGAGPWMVPYVDAGIWRNCACPGACGCGARCETPFPTSVAAVSEVLIDGVVLDPSAYRLDSWRGIPRLVRTDGGCFPHCQNMDLPADADGAYVITYQPGRPLPEAGRIAAGDLACEFAKACSGGDCALPQQLASLSRNGVDLQVVEPSTVLEQGLTGVHSVDLWVQSVNPRRRAMRSRVASPDTARGRFQ</sequence>
<gene>
    <name evidence="1" type="ORF">NEH16_07895</name>
</gene>
<organism evidence="1 2">
    <name type="scientific">Streptomyces drozdowiczii</name>
    <dbReference type="NCBI Taxonomy" id="202862"/>
    <lineage>
        <taxon>Bacteria</taxon>
        <taxon>Bacillati</taxon>
        <taxon>Actinomycetota</taxon>
        <taxon>Actinomycetes</taxon>
        <taxon>Kitasatosporales</taxon>
        <taxon>Streptomycetaceae</taxon>
        <taxon>Streptomyces</taxon>
    </lineage>
</organism>
<dbReference type="EMBL" id="CP098740">
    <property type="protein sequence ID" value="UZK54085.1"/>
    <property type="molecule type" value="Genomic_DNA"/>
</dbReference>
<evidence type="ECO:0000313" key="2">
    <source>
        <dbReference type="Proteomes" id="UP001164963"/>
    </source>
</evidence>
<proteinExistence type="predicted"/>
<reference evidence="1" key="1">
    <citation type="journal article" date="2022" name="Front. Microbiol.">
        <title>Mirubactin C rescues the lethal effect of cell wall biosynthesis mutations in Bacillus subtilis.</title>
        <authorList>
            <person name="Kepplinger B."/>
            <person name="Wen X."/>
            <person name="Tyler A.R."/>
            <person name="Kim B.Y."/>
            <person name="Brown J."/>
            <person name="Banks P."/>
            <person name="Dashti Y."/>
            <person name="Mackenzie E.S."/>
            <person name="Wills C."/>
            <person name="Kawai Y."/>
            <person name="Waldron K.J."/>
            <person name="Allenby N.E.E."/>
            <person name="Wu L.J."/>
            <person name="Hall M.J."/>
            <person name="Errington J."/>
        </authorList>
    </citation>
    <scope>NUCLEOTIDE SEQUENCE</scope>
    <source>
        <strain evidence="1">MDA8-470</strain>
    </source>
</reference>
<name>A0ABY6PPP7_9ACTN</name>
<accession>A0ABY6PPP7</accession>
<dbReference type="RefSeq" id="WP_265540520.1">
    <property type="nucleotide sequence ID" value="NZ_CP098740.1"/>
</dbReference>
<protein>
    <recommendedName>
        <fullName evidence="3">Head-to-tail adaptor</fullName>
    </recommendedName>
</protein>
<evidence type="ECO:0000313" key="1">
    <source>
        <dbReference type="EMBL" id="UZK54085.1"/>
    </source>
</evidence>
<evidence type="ECO:0008006" key="3">
    <source>
        <dbReference type="Google" id="ProtNLM"/>
    </source>
</evidence>
<keyword evidence="2" id="KW-1185">Reference proteome</keyword>